<dbReference type="SUPFAM" id="SSF52833">
    <property type="entry name" value="Thioredoxin-like"/>
    <property type="match status" value="2"/>
</dbReference>
<dbReference type="Pfam" id="PF03227">
    <property type="entry name" value="GILT"/>
    <property type="match status" value="2"/>
</dbReference>
<evidence type="ECO:0000256" key="5">
    <source>
        <dbReference type="SAM" id="Phobius"/>
    </source>
</evidence>
<accession>A0A0G0Z0Q4</accession>
<keyword evidence="4" id="KW-0325">Glycoprotein</keyword>
<keyword evidence="3" id="KW-0732">Signal</keyword>
<reference evidence="6 7" key="1">
    <citation type="journal article" date="2015" name="Nature">
        <title>rRNA introns, odd ribosomes, and small enigmatic genomes across a large radiation of phyla.</title>
        <authorList>
            <person name="Brown C.T."/>
            <person name="Hug L.A."/>
            <person name="Thomas B.C."/>
            <person name="Sharon I."/>
            <person name="Castelle C.J."/>
            <person name="Singh A."/>
            <person name="Wilkins M.J."/>
            <person name="Williams K.H."/>
            <person name="Banfield J.F."/>
        </authorList>
    </citation>
    <scope>NUCLEOTIDE SEQUENCE [LARGE SCALE GENOMIC DNA]</scope>
</reference>
<keyword evidence="5" id="KW-0472">Membrane</keyword>
<proteinExistence type="predicted"/>
<dbReference type="EMBL" id="LCCW01000018">
    <property type="protein sequence ID" value="KKS42334.1"/>
    <property type="molecule type" value="Genomic_DNA"/>
</dbReference>
<gene>
    <name evidence="6" type="ORF">UV02_C0018G0003</name>
</gene>
<keyword evidence="5" id="KW-1133">Transmembrane helix</keyword>
<keyword evidence="5" id="KW-0812">Transmembrane</keyword>
<dbReference type="PANTHER" id="PTHR13234">
    <property type="entry name" value="GAMMA-INTERFERON INDUCIBLE LYSOSOMAL THIOL REDUCTASE GILT"/>
    <property type="match status" value="1"/>
</dbReference>
<dbReference type="Gene3D" id="3.40.30.10">
    <property type="entry name" value="Glutaredoxin"/>
    <property type="match status" value="2"/>
</dbReference>
<dbReference type="GO" id="GO:0016671">
    <property type="term" value="F:oxidoreductase activity, acting on a sulfur group of donors, disulfide as acceptor"/>
    <property type="evidence" value="ECO:0007669"/>
    <property type="project" value="InterPro"/>
</dbReference>
<organism evidence="6 7">
    <name type="scientific">Candidatus Kuenenbacteria bacterium GW2011_GWA2_42_15</name>
    <dbReference type="NCBI Taxonomy" id="1618677"/>
    <lineage>
        <taxon>Bacteria</taxon>
        <taxon>Candidatus Kueneniibacteriota</taxon>
    </lineage>
</organism>
<feature type="transmembrane region" description="Helical" evidence="5">
    <location>
        <begin position="21"/>
        <end position="39"/>
    </location>
</feature>
<sequence>MEEKKETSAVPAPKKGGSKGIIILAMVIVFLALGGYAMTKNKNSLTNNQNKIDFDLYVMSQCPYGSQAEDAVSRVVPDFKDYVNFNVEYIADKQADGNFQSLHGENEIEGDKYQLCVKAKYPEKFWRYLDCQNKNYQDLKSSFESCAKAGGIDFIQIKTCAEGNEGSELLTKSLEKAKGLNVAGSPTFYIAGEKYGGQRTETAIKRALCEKTGNQPKKICATLPQDKEFTAYLVNDSRCKECQTEGLEEQLKTVFPKIKFEQKDYSTDDGKQFYQKYQLTLLPAVLFAKEVKEAEGFSQVENYLQEIDDLYSLAIGASFDPSKEICDNGADDTENNLIDCADTDCAGSLVCRRETLKKLDLFVMSQCPYGVQAMNATKEVLNNFGQNINFGLHYIASELPDGTFQSLHGQGEVDEDIRELCAVKYYSKSYLDYVWCRNKNLQSDWTDCAANFPKIKACFEGSEGKALLSENIKLGNELGIGASPTWLVNNKYMFNGLDAETVRANFCQYNKAAGCENTLSSSGAAAAGAACN</sequence>
<evidence type="ECO:0000256" key="4">
    <source>
        <dbReference type="ARBA" id="ARBA00023180"/>
    </source>
</evidence>
<comment type="caution">
    <text evidence="6">The sequence shown here is derived from an EMBL/GenBank/DDBJ whole genome shotgun (WGS) entry which is preliminary data.</text>
</comment>
<keyword evidence="2" id="KW-0964">Secreted</keyword>
<evidence type="ECO:0000256" key="2">
    <source>
        <dbReference type="ARBA" id="ARBA00022525"/>
    </source>
</evidence>
<comment type="subcellular location">
    <subcellularLocation>
        <location evidence="1">Secreted</location>
    </subcellularLocation>
</comment>
<evidence type="ECO:0000256" key="3">
    <source>
        <dbReference type="ARBA" id="ARBA00022729"/>
    </source>
</evidence>
<dbReference type="InterPro" id="IPR036249">
    <property type="entry name" value="Thioredoxin-like_sf"/>
</dbReference>
<evidence type="ECO:0000313" key="7">
    <source>
        <dbReference type="Proteomes" id="UP000034516"/>
    </source>
</evidence>
<evidence type="ECO:0000256" key="1">
    <source>
        <dbReference type="ARBA" id="ARBA00004613"/>
    </source>
</evidence>
<name>A0A0G0Z0Q4_9BACT</name>
<dbReference type="AlphaFoldDB" id="A0A0G0Z0Q4"/>
<dbReference type="PANTHER" id="PTHR13234:SF8">
    <property type="entry name" value="GAMMA-INTERFERON-INDUCIBLE LYSOSOMAL THIOL REDUCTASE"/>
    <property type="match status" value="1"/>
</dbReference>
<evidence type="ECO:0000313" key="6">
    <source>
        <dbReference type="EMBL" id="KKS42334.1"/>
    </source>
</evidence>
<dbReference type="Proteomes" id="UP000034516">
    <property type="component" value="Unassembled WGS sequence"/>
</dbReference>
<protein>
    <submittedName>
        <fullName evidence="6">Uncharacterized protein</fullName>
    </submittedName>
</protein>
<dbReference type="InterPro" id="IPR004911">
    <property type="entry name" value="Interferon-induced_GILT"/>
</dbReference>
<dbReference type="GO" id="GO:0005576">
    <property type="term" value="C:extracellular region"/>
    <property type="evidence" value="ECO:0007669"/>
    <property type="project" value="UniProtKB-SubCell"/>
</dbReference>